<dbReference type="Pfam" id="PF01336">
    <property type="entry name" value="tRNA_anti-codon"/>
    <property type="match status" value="1"/>
</dbReference>
<proteinExistence type="inferred from homology"/>
<accession>A0A0G0FE67</accession>
<dbReference type="FunFam" id="3.30.930.10:FF:000038">
    <property type="entry name" value="Aspartate--tRNA ligase"/>
    <property type="match status" value="1"/>
</dbReference>
<keyword evidence="6 9" id="KW-0067">ATP-binding</keyword>
<dbReference type="Gene3D" id="3.30.930.10">
    <property type="entry name" value="Bira Bifunctional Protein, Domain 2"/>
    <property type="match status" value="1"/>
</dbReference>
<dbReference type="InterPro" id="IPR004523">
    <property type="entry name" value="Asp-tRNA_synthase_2"/>
</dbReference>
<evidence type="ECO:0000256" key="5">
    <source>
        <dbReference type="ARBA" id="ARBA00022741"/>
    </source>
</evidence>
<dbReference type="GO" id="GO:0003723">
    <property type="term" value="F:RNA binding"/>
    <property type="evidence" value="ECO:0007669"/>
    <property type="project" value="TreeGrafter"/>
</dbReference>
<dbReference type="PATRIC" id="fig|1619097.3.peg.122"/>
<organism evidence="11 12">
    <name type="scientific">candidate division WS6 bacterium GW2011_GWF1_35_23</name>
    <dbReference type="NCBI Taxonomy" id="1619097"/>
    <lineage>
        <taxon>Bacteria</taxon>
        <taxon>Candidatus Dojkabacteria</taxon>
    </lineage>
</organism>
<keyword evidence="5 9" id="KW-0547">Nucleotide-binding</keyword>
<dbReference type="PROSITE" id="PS50862">
    <property type="entry name" value="AA_TRNA_LIGASE_II"/>
    <property type="match status" value="1"/>
</dbReference>
<dbReference type="PANTHER" id="PTHR43450:SF1">
    <property type="entry name" value="ASPARTATE--TRNA LIGASE, CYTOPLASMIC"/>
    <property type="match status" value="1"/>
</dbReference>
<dbReference type="GO" id="GO:0006422">
    <property type="term" value="P:aspartyl-tRNA aminoacylation"/>
    <property type="evidence" value="ECO:0007669"/>
    <property type="project" value="UniProtKB-UniRule"/>
</dbReference>
<dbReference type="InterPro" id="IPR006195">
    <property type="entry name" value="aa-tRNA-synth_II"/>
</dbReference>
<comment type="catalytic activity">
    <reaction evidence="9">
        <text>tRNA(Asx) + L-aspartate + ATP = L-aspartyl-tRNA(Asx) + AMP + diphosphate</text>
        <dbReference type="Rhea" id="RHEA:18349"/>
        <dbReference type="Rhea" id="RHEA-COMP:9710"/>
        <dbReference type="Rhea" id="RHEA-COMP:9711"/>
        <dbReference type="ChEBI" id="CHEBI:29991"/>
        <dbReference type="ChEBI" id="CHEBI:30616"/>
        <dbReference type="ChEBI" id="CHEBI:33019"/>
        <dbReference type="ChEBI" id="CHEBI:78442"/>
        <dbReference type="ChEBI" id="CHEBI:78516"/>
        <dbReference type="ChEBI" id="CHEBI:456215"/>
        <dbReference type="EC" id="6.1.1.23"/>
    </reaction>
</comment>
<dbReference type="InterPro" id="IPR012340">
    <property type="entry name" value="NA-bd_OB-fold"/>
</dbReference>
<feature type="binding site" evidence="9">
    <location>
        <position position="363"/>
    </location>
    <ligand>
        <name>L-aspartate</name>
        <dbReference type="ChEBI" id="CHEBI:29991"/>
    </ligand>
</feature>
<dbReference type="InterPro" id="IPR002312">
    <property type="entry name" value="Asp/Asn-tRNA-synth_IIb"/>
</dbReference>
<feature type="binding site" evidence="9">
    <location>
        <position position="171"/>
    </location>
    <ligand>
        <name>L-aspartate</name>
        <dbReference type="ChEBI" id="CHEBI:29991"/>
    </ligand>
</feature>
<feature type="domain" description="Aminoacyl-transfer RNA synthetases class-II family profile" evidence="10">
    <location>
        <begin position="139"/>
        <end position="433"/>
    </location>
</feature>
<dbReference type="InterPro" id="IPR045864">
    <property type="entry name" value="aa-tRNA-synth_II/BPL/LPL"/>
</dbReference>
<dbReference type="Gene3D" id="2.40.50.140">
    <property type="entry name" value="Nucleic acid-binding proteins"/>
    <property type="match status" value="1"/>
</dbReference>
<sequence length="433" mass="50344">MKELNIKDVLKNPSEYNGKEIVLKGWLFKFREQSKFGFLLLRDISGVVQCFVDDSEIIKQLSTTPSESVIYVTGMGKEEKQAPDGFELHLKSIEIVSTPSAELPFQVYERKGDEEPNLALRLDNRWLDLRKPKNALIFKVWSTMEKYMRQYWYGHNFIDIKTSKLISIPSEGGAEVFKVNYFGQEAYLTQSPQFYKQMAMASGFEKVFEVGPIFRAEQSFTGRHATEFTGVDMEVSFVDKIEELLDLEEEWIVYWLTGLKEEMGEEIKAVFGREIVIPERPFPRITFAEAMDILKKDYEDIGTEDEKALGEYIKEKYNHEFVFITEWPWSKRPFYHMKVEGKELSDSFDLLWNGLETTTGARREHRYDVVVKQAQEKGLDVKNFETFLQFFKYGCPPHGGMGVGPTRLLMKLLGLDNIRDVTLLPRDPKRITP</sequence>
<feature type="binding site" evidence="9">
    <location>
        <position position="215"/>
    </location>
    <ligand>
        <name>L-aspartate</name>
        <dbReference type="ChEBI" id="CHEBI:29991"/>
    </ligand>
</feature>
<comment type="caution">
    <text evidence="11">The sequence shown here is derived from an EMBL/GenBank/DDBJ whole genome shotgun (WGS) entry which is preliminary data.</text>
</comment>
<evidence type="ECO:0000259" key="10">
    <source>
        <dbReference type="PROSITE" id="PS50862"/>
    </source>
</evidence>
<dbReference type="Pfam" id="PF00152">
    <property type="entry name" value="tRNA-synt_2"/>
    <property type="match status" value="1"/>
</dbReference>
<dbReference type="HAMAP" id="MF_02075">
    <property type="entry name" value="Asp_tRNA_synth_type2"/>
    <property type="match status" value="1"/>
</dbReference>
<keyword evidence="7 9" id="KW-0648">Protein biosynthesis</keyword>
<dbReference type="InterPro" id="IPR004364">
    <property type="entry name" value="Aa-tRNA-synt_II"/>
</dbReference>
<dbReference type="GO" id="GO:0005524">
    <property type="term" value="F:ATP binding"/>
    <property type="evidence" value="ECO:0007669"/>
    <property type="project" value="UniProtKB-UniRule"/>
</dbReference>
<protein>
    <recommendedName>
        <fullName evidence="9">Aspartate--tRNA(Asp/Asn) ligase</fullName>
        <ecNumber evidence="9">6.1.1.23</ecNumber>
    </recommendedName>
    <alternativeName>
        <fullName evidence="9">Aspartyl-tRNA synthetase</fullName>
        <shortName evidence="9">AspRS</shortName>
    </alternativeName>
    <alternativeName>
        <fullName evidence="9">Non-discriminating aspartyl-tRNA synthetase</fullName>
        <shortName evidence="9">ND-AspRS</shortName>
    </alternativeName>
</protein>
<dbReference type="EMBL" id="LBQH01000009">
    <property type="protein sequence ID" value="KKP77842.1"/>
    <property type="molecule type" value="Genomic_DNA"/>
</dbReference>
<feature type="region of interest" description="Aspartate" evidence="9">
    <location>
        <begin position="193"/>
        <end position="196"/>
    </location>
</feature>
<dbReference type="NCBIfam" id="TIGR00458">
    <property type="entry name" value="aspS_nondisc"/>
    <property type="match status" value="1"/>
</dbReference>
<dbReference type="NCBIfam" id="NF003483">
    <property type="entry name" value="PRK05159.1"/>
    <property type="match status" value="1"/>
</dbReference>
<feature type="site" description="Important for tRNA non-discrimination" evidence="9">
    <location>
        <position position="83"/>
    </location>
</feature>
<dbReference type="AlphaFoldDB" id="A0A0G0FE67"/>
<dbReference type="GO" id="GO:0005829">
    <property type="term" value="C:cytosol"/>
    <property type="evidence" value="ECO:0007669"/>
    <property type="project" value="TreeGrafter"/>
</dbReference>
<feature type="binding site" evidence="9">
    <location>
        <begin position="404"/>
        <end position="407"/>
    </location>
    <ligand>
        <name>ATP</name>
        <dbReference type="ChEBI" id="CHEBI:30616"/>
    </ligand>
</feature>
<evidence type="ECO:0000256" key="4">
    <source>
        <dbReference type="ARBA" id="ARBA00022598"/>
    </source>
</evidence>
<dbReference type="PRINTS" id="PR01042">
    <property type="entry name" value="TRNASYNTHASP"/>
</dbReference>
<dbReference type="InterPro" id="IPR004365">
    <property type="entry name" value="NA-bd_OB_tRNA"/>
</dbReference>
<comment type="subcellular location">
    <subcellularLocation>
        <location evidence="1 9">Cytoplasm</location>
    </subcellularLocation>
</comment>
<evidence type="ECO:0000256" key="9">
    <source>
        <dbReference type="HAMAP-Rule" id="MF_02075"/>
    </source>
</evidence>
<evidence type="ECO:0000256" key="2">
    <source>
        <dbReference type="ARBA" id="ARBA00005312"/>
    </source>
</evidence>
<comment type="caution">
    <text evidence="9">Lacks conserved residue(s) required for the propagation of feature annotation.</text>
</comment>
<comment type="subunit">
    <text evidence="9">Homodimer.</text>
</comment>
<dbReference type="Proteomes" id="UP000034816">
    <property type="component" value="Unassembled WGS sequence"/>
</dbReference>
<name>A0A0G0FE67_9BACT</name>
<keyword evidence="4 9" id="KW-0436">Ligase</keyword>
<reference evidence="11 12" key="1">
    <citation type="journal article" date="2015" name="Nature">
        <title>rRNA introns, odd ribosomes, and small enigmatic genomes across a large radiation of phyla.</title>
        <authorList>
            <person name="Brown C.T."/>
            <person name="Hug L.A."/>
            <person name="Thomas B.C."/>
            <person name="Sharon I."/>
            <person name="Castelle C.J."/>
            <person name="Singh A."/>
            <person name="Wilkins M.J."/>
            <person name="Williams K.H."/>
            <person name="Banfield J.F."/>
        </authorList>
    </citation>
    <scope>NUCLEOTIDE SEQUENCE [LARGE SCALE GENOMIC DNA]</scope>
</reference>
<dbReference type="SUPFAM" id="SSF55681">
    <property type="entry name" value="Class II aaRS and biotin synthetases"/>
    <property type="match status" value="1"/>
</dbReference>
<evidence type="ECO:0000313" key="11">
    <source>
        <dbReference type="EMBL" id="KKP77842.1"/>
    </source>
</evidence>
<dbReference type="GO" id="GO:0004815">
    <property type="term" value="F:aspartate-tRNA ligase activity"/>
    <property type="evidence" value="ECO:0007669"/>
    <property type="project" value="UniProtKB-UniRule"/>
</dbReference>
<keyword evidence="3 9" id="KW-0963">Cytoplasm</keyword>
<dbReference type="GO" id="GO:0050560">
    <property type="term" value="F:aspartate-tRNA(Asn) ligase activity"/>
    <property type="evidence" value="ECO:0007669"/>
    <property type="project" value="UniProtKB-EC"/>
</dbReference>
<comment type="similarity">
    <text evidence="2 9">Belongs to the class-II aminoacyl-tRNA synthetase family. Type 2 subfamily.</text>
</comment>
<gene>
    <name evidence="9" type="primary">aspS</name>
    <name evidence="11" type="ORF">UR73_C0009G0002</name>
</gene>
<evidence type="ECO:0000256" key="1">
    <source>
        <dbReference type="ARBA" id="ARBA00004496"/>
    </source>
</evidence>
<evidence type="ECO:0000256" key="7">
    <source>
        <dbReference type="ARBA" id="ARBA00022917"/>
    </source>
</evidence>
<feature type="binding site" evidence="9">
    <location>
        <position position="359"/>
    </location>
    <ligand>
        <name>L-aspartate</name>
        <dbReference type="ChEBI" id="CHEBI:29991"/>
    </ligand>
</feature>
<feature type="binding site" evidence="9">
    <location>
        <begin position="215"/>
        <end position="217"/>
    </location>
    <ligand>
        <name>ATP</name>
        <dbReference type="ChEBI" id="CHEBI:30616"/>
    </ligand>
</feature>
<feature type="binding site" evidence="9">
    <location>
        <position position="356"/>
    </location>
    <ligand>
        <name>ATP</name>
        <dbReference type="ChEBI" id="CHEBI:30616"/>
    </ligand>
</feature>
<evidence type="ECO:0000256" key="8">
    <source>
        <dbReference type="ARBA" id="ARBA00023146"/>
    </source>
</evidence>
<dbReference type="PANTHER" id="PTHR43450">
    <property type="entry name" value="ASPARTYL-TRNA SYNTHETASE"/>
    <property type="match status" value="1"/>
</dbReference>
<evidence type="ECO:0000313" key="12">
    <source>
        <dbReference type="Proteomes" id="UP000034816"/>
    </source>
</evidence>
<dbReference type="GO" id="GO:0017101">
    <property type="term" value="C:aminoacyl-tRNA synthetase multienzyme complex"/>
    <property type="evidence" value="ECO:0007669"/>
    <property type="project" value="TreeGrafter"/>
</dbReference>
<evidence type="ECO:0000256" key="3">
    <source>
        <dbReference type="ARBA" id="ARBA00022490"/>
    </source>
</evidence>
<comment type="function">
    <text evidence="9">Aspartyl-tRNA synthetase with relaxed tRNA specificity since it is able to aspartylate not only its cognate tRNA(Asp) but also tRNA(Asn). Reaction proceeds in two steps: L-aspartate is first activated by ATP to form Asp-AMP and then transferred to the acceptor end of tRNA(Asp/Asn).</text>
</comment>
<dbReference type="SUPFAM" id="SSF50249">
    <property type="entry name" value="Nucleic acid-binding proteins"/>
    <property type="match status" value="1"/>
</dbReference>
<evidence type="ECO:0000256" key="6">
    <source>
        <dbReference type="ARBA" id="ARBA00022840"/>
    </source>
</evidence>
<dbReference type="EC" id="6.1.1.23" evidence="9"/>
<keyword evidence="8 9" id="KW-0030">Aminoacyl-tRNA synthetase</keyword>